<proteinExistence type="predicted"/>
<keyword evidence="2" id="KW-1185">Reference proteome</keyword>
<sequence length="126" mass="13012">MTTSSLKTISRVSAASSMVDGESMGVDTEFVTNSAVATGAVGTTGCKAECAVTAVTADRPESLSPEARWVSTQRFGQEKGKTGLELDPLFDRLGGRQRVLVPETDFTSSANGLGPVVGVLGQKLSS</sequence>
<comment type="caution">
    <text evidence="1">The sequence shown here is derived from an EMBL/GenBank/DDBJ whole genome shotgun (WGS) entry which is preliminary data.</text>
</comment>
<dbReference type="Proteomes" id="UP001303046">
    <property type="component" value="Unassembled WGS sequence"/>
</dbReference>
<organism evidence="1 2">
    <name type="scientific">Necator americanus</name>
    <name type="common">Human hookworm</name>
    <dbReference type="NCBI Taxonomy" id="51031"/>
    <lineage>
        <taxon>Eukaryota</taxon>
        <taxon>Metazoa</taxon>
        <taxon>Ecdysozoa</taxon>
        <taxon>Nematoda</taxon>
        <taxon>Chromadorea</taxon>
        <taxon>Rhabditida</taxon>
        <taxon>Rhabditina</taxon>
        <taxon>Rhabditomorpha</taxon>
        <taxon>Strongyloidea</taxon>
        <taxon>Ancylostomatidae</taxon>
        <taxon>Bunostominae</taxon>
        <taxon>Necator</taxon>
    </lineage>
</organism>
<gene>
    <name evidence="1" type="primary">Necator_chrX.g26539</name>
    <name evidence="1" type="ORF">RB195_026372</name>
</gene>
<evidence type="ECO:0000313" key="2">
    <source>
        <dbReference type="Proteomes" id="UP001303046"/>
    </source>
</evidence>
<protein>
    <submittedName>
        <fullName evidence="1">Uncharacterized protein</fullName>
    </submittedName>
</protein>
<dbReference type="EMBL" id="JAVFWL010000006">
    <property type="protein sequence ID" value="KAK6767061.1"/>
    <property type="molecule type" value="Genomic_DNA"/>
</dbReference>
<name>A0ABR1EWP0_NECAM</name>
<evidence type="ECO:0000313" key="1">
    <source>
        <dbReference type="EMBL" id="KAK6767061.1"/>
    </source>
</evidence>
<accession>A0ABR1EWP0</accession>
<reference evidence="1 2" key="1">
    <citation type="submission" date="2023-08" db="EMBL/GenBank/DDBJ databases">
        <title>A Necator americanus chromosomal reference genome.</title>
        <authorList>
            <person name="Ilik V."/>
            <person name="Petrzelkova K.J."/>
            <person name="Pardy F."/>
            <person name="Fuh T."/>
            <person name="Niatou-Singa F.S."/>
            <person name="Gouil Q."/>
            <person name="Baker L."/>
            <person name="Ritchie M.E."/>
            <person name="Jex A.R."/>
            <person name="Gazzola D."/>
            <person name="Li H."/>
            <person name="Toshio Fujiwara R."/>
            <person name="Zhan B."/>
            <person name="Aroian R.V."/>
            <person name="Pafco B."/>
            <person name="Schwarz E.M."/>
        </authorList>
    </citation>
    <scope>NUCLEOTIDE SEQUENCE [LARGE SCALE GENOMIC DNA]</scope>
    <source>
        <strain evidence="1 2">Aroian</strain>
        <tissue evidence="1">Whole animal</tissue>
    </source>
</reference>